<evidence type="ECO:0000313" key="5">
    <source>
        <dbReference type="EMBL" id="KAK0317517.1"/>
    </source>
</evidence>
<evidence type="ECO:0000256" key="2">
    <source>
        <dbReference type="ARBA" id="ARBA00023242"/>
    </source>
</evidence>
<dbReference type="AlphaFoldDB" id="A0AAN6FFK3"/>
<evidence type="ECO:0000256" key="3">
    <source>
        <dbReference type="PROSITE-ProRule" id="PRU00810"/>
    </source>
</evidence>
<dbReference type="Proteomes" id="UP001168146">
    <property type="component" value="Unassembled WGS sequence"/>
</dbReference>
<comment type="subcellular location">
    <subcellularLocation>
        <location evidence="1 3">Nucleus</location>
    </subcellularLocation>
</comment>
<dbReference type="Pfam" id="PF02671">
    <property type="entry name" value="PAH"/>
    <property type="match status" value="1"/>
</dbReference>
<sequence length="273" mass="29332">MTDKISALTARLYADGFDSAQIAALQDAFTYMDRVQRRFADDPEPLERFNDIARALGTAAAGTIEVETVVRRVSELFVEHPELVEGFRSWVRVESLATRSEEGGGVEGASMVAEGAGDGDGGAERDDVGEVDIAGHAQQGRERTSRRRLERTQANDGILVLGRPPQNAFQAHLLRDPLLPLPAGVTSPWLRRLQARHSGGERAVWVDYRSGVPRVSGLVINGGRWGLVGDLSARSGMGGLLGEVSTRRETGESTGRAVGSGEEKRGAETVNEG</sequence>
<protein>
    <submittedName>
        <fullName evidence="5">NACHT domain- and WD repeat-containing protein 1</fullName>
    </submittedName>
</protein>
<dbReference type="SUPFAM" id="SSF47762">
    <property type="entry name" value="PAH2 domain"/>
    <property type="match status" value="1"/>
</dbReference>
<accession>A0AAN6FFK3</accession>
<organism evidence="5 6">
    <name type="scientific">Friedmanniomyces endolithicus</name>
    <dbReference type="NCBI Taxonomy" id="329885"/>
    <lineage>
        <taxon>Eukaryota</taxon>
        <taxon>Fungi</taxon>
        <taxon>Dikarya</taxon>
        <taxon>Ascomycota</taxon>
        <taxon>Pezizomycotina</taxon>
        <taxon>Dothideomycetes</taxon>
        <taxon>Dothideomycetidae</taxon>
        <taxon>Mycosphaerellales</taxon>
        <taxon>Teratosphaeriaceae</taxon>
        <taxon>Friedmanniomyces</taxon>
    </lineage>
</organism>
<proteinExistence type="predicted"/>
<feature type="region of interest" description="Disordered" evidence="4">
    <location>
        <begin position="102"/>
        <end position="127"/>
    </location>
</feature>
<keyword evidence="2 3" id="KW-0539">Nucleus</keyword>
<name>A0AAN6FFK3_9PEZI</name>
<evidence type="ECO:0000256" key="4">
    <source>
        <dbReference type="SAM" id="MobiDB-lite"/>
    </source>
</evidence>
<dbReference type="Gene3D" id="1.20.1160.11">
    <property type="entry name" value="Paired amphipathic helix"/>
    <property type="match status" value="1"/>
</dbReference>
<gene>
    <name evidence="5" type="primary">NWD1</name>
    <name evidence="5" type="ORF">LTR82_011556</name>
</gene>
<dbReference type="PROSITE" id="PS51477">
    <property type="entry name" value="PAH"/>
    <property type="match status" value="1"/>
</dbReference>
<feature type="region of interest" description="Disordered" evidence="4">
    <location>
        <begin position="244"/>
        <end position="273"/>
    </location>
</feature>
<dbReference type="EMBL" id="JASUXU010000043">
    <property type="protein sequence ID" value="KAK0317517.1"/>
    <property type="molecule type" value="Genomic_DNA"/>
</dbReference>
<dbReference type="InterPro" id="IPR003822">
    <property type="entry name" value="PAH"/>
</dbReference>
<comment type="caution">
    <text evidence="5">The sequence shown here is derived from an EMBL/GenBank/DDBJ whole genome shotgun (WGS) entry which is preliminary data.</text>
</comment>
<reference evidence="5" key="1">
    <citation type="submission" date="2021-12" db="EMBL/GenBank/DDBJ databases">
        <title>Black yeast isolated from Biological Soil Crust.</title>
        <authorList>
            <person name="Kurbessoian T."/>
        </authorList>
    </citation>
    <scope>NUCLEOTIDE SEQUENCE</scope>
    <source>
        <strain evidence="5">CCFEE 5208</strain>
    </source>
</reference>
<evidence type="ECO:0000256" key="1">
    <source>
        <dbReference type="ARBA" id="ARBA00004123"/>
    </source>
</evidence>
<dbReference type="GO" id="GO:0006355">
    <property type="term" value="P:regulation of DNA-templated transcription"/>
    <property type="evidence" value="ECO:0007669"/>
    <property type="project" value="InterPro"/>
</dbReference>
<dbReference type="InterPro" id="IPR036600">
    <property type="entry name" value="PAH_sf"/>
</dbReference>
<evidence type="ECO:0000313" key="6">
    <source>
        <dbReference type="Proteomes" id="UP001168146"/>
    </source>
</evidence>
<dbReference type="GO" id="GO:0005634">
    <property type="term" value="C:nucleus"/>
    <property type="evidence" value="ECO:0007669"/>
    <property type="project" value="UniProtKB-SubCell"/>
</dbReference>